<feature type="transmembrane region" description="Helical" evidence="1">
    <location>
        <begin position="53"/>
        <end position="71"/>
    </location>
</feature>
<sequence>MADDWRKMIGYFVHLISIVIYIIEIMVLVRGIVCLKMNKLPRGMYVVKNIINYYTAVITIFVIVDCVYYMLSENFNGILISSGIVLCIMLVVSGKLFNLLYQWSKDKKAEDKLNESEKQYIWGWSALISSLFISFYNLQIALMAFSLFLGKYIWFDTGDSSEKIREAFSSIKDSEEIYHKNIIMIKNWILGITLIHSLVINSNFP</sequence>
<keyword evidence="1" id="KW-1133">Transmembrane helix</keyword>
<name>A0A6L5TBN5_9FIRM</name>
<evidence type="ECO:0000313" key="3">
    <source>
        <dbReference type="Proteomes" id="UP000479563"/>
    </source>
</evidence>
<dbReference type="EMBL" id="WKQP01000048">
    <property type="protein sequence ID" value="MSC61631.1"/>
    <property type="molecule type" value="Genomic_DNA"/>
</dbReference>
<feature type="transmembrane region" description="Helical" evidence="1">
    <location>
        <begin position="121"/>
        <end position="149"/>
    </location>
</feature>
<dbReference type="AlphaFoldDB" id="A0A6L5TBN5"/>
<accession>A0A6L5TBN5</accession>
<comment type="caution">
    <text evidence="2">The sequence shown here is derived from an EMBL/GenBank/DDBJ whole genome shotgun (WGS) entry which is preliminary data.</text>
</comment>
<organism evidence="2 3">
    <name type="scientific">Agathobacter rectalis</name>
    <dbReference type="NCBI Taxonomy" id="39491"/>
    <lineage>
        <taxon>Bacteria</taxon>
        <taxon>Bacillati</taxon>
        <taxon>Bacillota</taxon>
        <taxon>Clostridia</taxon>
        <taxon>Lachnospirales</taxon>
        <taxon>Lachnospiraceae</taxon>
        <taxon>Agathobacter</taxon>
    </lineage>
</organism>
<gene>
    <name evidence="2" type="ORF">GKE07_15900</name>
</gene>
<protein>
    <submittedName>
        <fullName evidence="2">Uncharacterized protein</fullName>
    </submittedName>
</protein>
<feature type="transmembrane region" description="Helical" evidence="1">
    <location>
        <begin position="12"/>
        <end position="33"/>
    </location>
</feature>
<feature type="transmembrane region" description="Helical" evidence="1">
    <location>
        <begin position="182"/>
        <end position="200"/>
    </location>
</feature>
<reference evidence="2 3" key="1">
    <citation type="journal article" date="2019" name="Nat. Med.">
        <title>A library of human gut bacterial isolates paired with longitudinal multiomics data enables mechanistic microbiome research.</title>
        <authorList>
            <person name="Poyet M."/>
            <person name="Groussin M."/>
            <person name="Gibbons S.M."/>
            <person name="Avila-Pacheco J."/>
            <person name="Jiang X."/>
            <person name="Kearney S.M."/>
            <person name="Perrotta A.R."/>
            <person name="Berdy B."/>
            <person name="Zhao S."/>
            <person name="Lieberman T.D."/>
            <person name="Swanson P.K."/>
            <person name="Smith M."/>
            <person name="Roesemann S."/>
            <person name="Alexander J.E."/>
            <person name="Rich S.A."/>
            <person name="Livny J."/>
            <person name="Vlamakis H."/>
            <person name="Clish C."/>
            <person name="Bullock K."/>
            <person name="Deik A."/>
            <person name="Scott J."/>
            <person name="Pierce K.A."/>
            <person name="Xavier R.J."/>
            <person name="Alm E.J."/>
        </authorList>
    </citation>
    <scope>NUCLEOTIDE SEQUENCE [LARGE SCALE GENOMIC DNA]</scope>
    <source>
        <strain evidence="2 3">BIOML-A11</strain>
    </source>
</reference>
<dbReference type="Proteomes" id="UP000479563">
    <property type="component" value="Unassembled WGS sequence"/>
</dbReference>
<dbReference type="RefSeq" id="WP_154267611.1">
    <property type="nucleotide sequence ID" value="NZ_WKQP01000048.1"/>
</dbReference>
<keyword evidence="1" id="KW-0812">Transmembrane</keyword>
<evidence type="ECO:0000256" key="1">
    <source>
        <dbReference type="SAM" id="Phobius"/>
    </source>
</evidence>
<evidence type="ECO:0000313" key="2">
    <source>
        <dbReference type="EMBL" id="MSC61631.1"/>
    </source>
</evidence>
<proteinExistence type="predicted"/>
<keyword evidence="1" id="KW-0472">Membrane</keyword>
<feature type="transmembrane region" description="Helical" evidence="1">
    <location>
        <begin position="77"/>
        <end position="101"/>
    </location>
</feature>